<accession>A0A9P4LNZ8</accession>
<keyword evidence="6" id="KW-0472">Membrane</keyword>
<evidence type="ECO:0000259" key="7">
    <source>
        <dbReference type="PROSITE" id="PS51387"/>
    </source>
</evidence>
<dbReference type="InterPro" id="IPR016169">
    <property type="entry name" value="FAD-bd_PCMH_sub2"/>
</dbReference>
<evidence type="ECO:0000256" key="6">
    <source>
        <dbReference type="ARBA" id="ARBA00023136"/>
    </source>
</evidence>
<sequence length="498" mass="57315">MLKEHAATAAHAERVKKISHAVKSFSEQGIAFRIYHGSSNSTRAASRQEVVDISKLKNVISIDTTNKTAVVEPGIAMDDLMRYLRPYNLIPAVVPDFPGITAGGAFAGTAAESSSFRYGYFDRTVVSVEIVLGNGEIVQASPAHNADLFFGSVGALGTLGITTQLEVQLIDCGRYVEVNYIPVHSHSQALQMFEQAEDNVDFIDAIMFSNRHGVVVEGRLVEKLGAQPVTRFTRAKDPWFFTHVHKKIRCGPATDTFHCLTCHWTQHSRTYRQDSTIMSELVPVEDFVIRYDRGVFWMAAYGWAPNLWNRFTRFFLNFMFHTRFQYRVVHLVGGMPHIVQDFAIPEHKADVFLHYLHNDFNIYSLWLCPIKHDARAPMHTAQTCTEHTRYLVNIGVWGSPNYGSDYLHGDNYDQFVENNRKLEDKVANVRGLKWLYACNYYQETEFWRNYDKERYDELRTQWKADRLPNIWQKIRRSQQDLRLVAFGQWLMALLILPD</sequence>
<dbReference type="SUPFAM" id="SSF56176">
    <property type="entry name" value="FAD-binding/transporter-associated domain-like"/>
    <property type="match status" value="1"/>
</dbReference>
<dbReference type="Gene3D" id="3.30.465.10">
    <property type="match status" value="1"/>
</dbReference>
<comment type="caution">
    <text evidence="8">The sequence shown here is derived from an EMBL/GenBank/DDBJ whole genome shotgun (WGS) entry which is preliminary data.</text>
</comment>
<protein>
    <recommendedName>
        <fullName evidence="2">Delta(24)-sterol reductase</fullName>
        <ecNumber evidence="2">1.3.1.72</ecNumber>
    </recommendedName>
</protein>
<dbReference type="GO" id="GO:0000246">
    <property type="term" value="F:Delta24(24-1) sterol reductase activity"/>
    <property type="evidence" value="ECO:0007669"/>
    <property type="project" value="TreeGrafter"/>
</dbReference>
<dbReference type="GO" id="GO:0005737">
    <property type="term" value="C:cytoplasm"/>
    <property type="evidence" value="ECO:0007669"/>
    <property type="project" value="TreeGrafter"/>
</dbReference>
<evidence type="ECO:0000313" key="8">
    <source>
        <dbReference type="EMBL" id="KAF2034441.1"/>
    </source>
</evidence>
<dbReference type="AlphaFoldDB" id="A0A9P4LNZ8"/>
<keyword evidence="5" id="KW-0560">Oxidoreductase</keyword>
<reference evidence="8" key="1">
    <citation type="journal article" date="2020" name="Stud. Mycol.">
        <title>101 Dothideomycetes genomes: a test case for predicting lifestyles and emergence of pathogens.</title>
        <authorList>
            <person name="Haridas S."/>
            <person name="Albert R."/>
            <person name="Binder M."/>
            <person name="Bloem J."/>
            <person name="Labutti K."/>
            <person name="Salamov A."/>
            <person name="Andreopoulos B."/>
            <person name="Baker S."/>
            <person name="Barry K."/>
            <person name="Bills G."/>
            <person name="Bluhm B."/>
            <person name="Cannon C."/>
            <person name="Castanera R."/>
            <person name="Culley D."/>
            <person name="Daum C."/>
            <person name="Ezra D."/>
            <person name="Gonzalez J."/>
            <person name="Henrissat B."/>
            <person name="Kuo A."/>
            <person name="Liang C."/>
            <person name="Lipzen A."/>
            <person name="Lutzoni F."/>
            <person name="Magnuson J."/>
            <person name="Mondo S."/>
            <person name="Nolan M."/>
            <person name="Ohm R."/>
            <person name="Pangilinan J."/>
            <person name="Park H.-J."/>
            <person name="Ramirez L."/>
            <person name="Alfaro M."/>
            <person name="Sun H."/>
            <person name="Tritt A."/>
            <person name="Yoshinaga Y."/>
            <person name="Zwiers L.-H."/>
            <person name="Turgeon B."/>
            <person name="Goodwin S."/>
            <person name="Spatafora J."/>
            <person name="Crous P."/>
            <person name="Grigoriev I."/>
        </authorList>
    </citation>
    <scope>NUCLEOTIDE SEQUENCE</scope>
    <source>
        <strain evidence="8">CBS 110217</strain>
    </source>
</reference>
<proteinExistence type="predicted"/>
<organism evidence="8 9">
    <name type="scientific">Setomelanomma holmii</name>
    <dbReference type="NCBI Taxonomy" id="210430"/>
    <lineage>
        <taxon>Eukaryota</taxon>
        <taxon>Fungi</taxon>
        <taxon>Dikarya</taxon>
        <taxon>Ascomycota</taxon>
        <taxon>Pezizomycotina</taxon>
        <taxon>Dothideomycetes</taxon>
        <taxon>Pleosporomycetidae</taxon>
        <taxon>Pleosporales</taxon>
        <taxon>Pleosporineae</taxon>
        <taxon>Phaeosphaeriaceae</taxon>
        <taxon>Setomelanomma</taxon>
    </lineage>
</organism>
<keyword evidence="4" id="KW-1133">Transmembrane helix</keyword>
<feature type="domain" description="FAD-binding PCMH-type" evidence="7">
    <location>
        <begin position="2"/>
        <end position="172"/>
    </location>
</feature>
<dbReference type="GO" id="GO:0050614">
    <property type="term" value="F:Delta24-sterol reductase activity"/>
    <property type="evidence" value="ECO:0007669"/>
    <property type="project" value="UniProtKB-EC"/>
</dbReference>
<dbReference type="InterPro" id="IPR040165">
    <property type="entry name" value="Diminuto-like"/>
</dbReference>
<keyword evidence="3" id="KW-0812">Transmembrane</keyword>
<name>A0A9P4LNZ8_9PLEO</name>
<dbReference type="GO" id="GO:0008202">
    <property type="term" value="P:steroid metabolic process"/>
    <property type="evidence" value="ECO:0007669"/>
    <property type="project" value="TreeGrafter"/>
</dbReference>
<comment type="subcellular location">
    <subcellularLocation>
        <location evidence="1">Membrane</location>
        <topology evidence="1">Single-pass membrane protein</topology>
    </subcellularLocation>
</comment>
<evidence type="ECO:0000256" key="2">
    <source>
        <dbReference type="ARBA" id="ARBA00012405"/>
    </source>
</evidence>
<evidence type="ECO:0000256" key="4">
    <source>
        <dbReference type="ARBA" id="ARBA00022989"/>
    </source>
</evidence>
<dbReference type="InterPro" id="IPR036318">
    <property type="entry name" value="FAD-bd_PCMH-like_sf"/>
</dbReference>
<dbReference type="PROSITE" id="PS51387">
    <property type="entry name" value="FAD_PCMH"/>
    <property type="match status" value="1"/>
</dbReference>
<dbReference type="InterPro" id="IPR016166">
    <property type="entry name" value="FAD-bd_PCMH"/>
</dbReference>
<dbReference type="EC" id="1.3.1.72" evidence="2"/>
<dbReference type="Pfam" id="PF01565">
    <property type="entry name" value="FAD_binding_4"/>
    <property type="match status" value="1"/>
</dbReference>
<dbReference type="GO" id="GO:0016020">
    <property type="term" value="C:membrane"/>
    <property type="evidence" value="ECO:0007669"/>
    <property type="project" value="UniProtKB-SubCell"/>
</dbReference>
<evidence type="ECO:0000256" key="5">
    <source>
        <dbReference type="ARBA" id="ARBA00023002"/>
    </source>
</evidence>
<evidence type="ECO:0000313" key="9">
    <source>
        <dbReference type="Proteomes" id="UP000799777"/>
    </source>
</evidence>
<dbReference type="EMBL" id="ML978161">
    <property type="protein sequence ID" value="KAF2034441.1"/>
    <property type="molecule type" value="Genomic_DNA"/>
</dbReference>
<dbReference type="GO" id="GO:0071949">
    <property type="term" value="F:FAD binding"/>
    <property type="evidence" value="ECO:0007669"/>
    <property type="project" value="InterPro"/>
</dbReference>
<evidence type="ECO:0000256" key="1">
    <source>
        <dbReference type="ARBA" id="ARBA00004167"/>
    </source>
</evidence>
<dbReference type="PANTHER" id="PTHR10801">
    <property type="entry name" value="24-DEHYDROCHOLESTEROL REDUCTASE"/>
    <property type="match status" value="1"/>
</dbReference>
<gene>
    <name evidence="8" type="ORF">EK21DRAFT_108061</name>
</gene>
<evidence type="ECO:0000256" key="3">
    <source>
        <dbReference type="ARBA" id="ARBA00022692"/>
    </source>
</evidence>
<dbReference type="InterPro" id="IPR006094">
    <property type="entry name" value="Oxid_FAD_bind_N"/>
</dbReference>
<dbReference type="OrthoDB" id="415825at2759"/>
<keyword evidence="9" id="KW-1185">Reference proteome</keyword>
<dbReference type="PANTHER" id="PTHR10801:SF0">
    <property type="entry name" value="DELTA(24)-STEROL REDUCTASE"/>
    <property type="match status" value="1"/>
</dbReference>
<dbReference type="Proteomes" id="UP000799777">
    <property type="component" value="Unassembled WGS sequence"/>
</dbReference>